<dbReference type="GO" id="GO:0000981">
    <property type="term" value="F:DNA-binding transcription factor activity, RNA polymerase II-specific"/>
    <property type="evidence" value="ECO:0007669"/>
    <property type="project" value="InterPro"/>
</dbReference>
<dbReference type="CDD" id="cd00067">
    <property type="entry name" value="GAL4"/>
    <property type="match status" value="1"/>
</dbReference>
<gene>
    <name evidence="8" type="ORF">BCR38DRAFT_426110</name>
</gene>
<dbReference type="Gene3D" id="4.10.240.10">
    <property type="entry name" value="Zn(2)-C6 fungal-type DNA-binding domain"/>
    <property type="match status" value="1"/>
</dbReference>
<feature type="region of interest" description="Disordered" evidence="6">
    <location>
        <begin position="402"/>
        <end position="425"/>
    </location>
</feature>
<evidence type="ECO:0000313" key="9">
    <source>
        <dbReference type="Proteomes" id="UP000193689"/>
    </source>
</evidence>
<evidence type="ECO:0000256" key="4">
    <source>
        <dbReference type="ARBA" id="ARBA00023163"/>
    </source>
</evidence>
<dbReference type="AlphaFoldDB" id="A0A1Y2E6B3"/>
<evidence type="ECO:0000256" key="2">
    <source>
        <dbReference type="ARBA" id="ARBA00022723"/>
    </source>
</evidence>
<accession>A0A1Y2E6B3</accession>
<dbReference type="Proteomes" id="UP000193689">
    <property type="component" value="Unassembled WGS sequence"/>
</dbReference>
<dbReference type="SMART" id="SM00906">
    <property type="entry name" value="Fungal_trans"/>
    <property type="match status" value="1"/>
</dbReference>
<evidence type="ECO:0000256" key="6">
    <source>
        <dbReference type="SAM" id="MobiDB-lite"/>
    </source>
</evidence>
<dbReference type="GO" id="GO:0008270">
    <property type="term" value="F:zinc ion binding"/>
    <property type="evidence" value="ECO:0007669"/>
    <property type="project" value="InterPro"/>
</dbReference>
<dbReference type="InterPro" id="IPR007219">
    <property type="entry name" value="XnlR_reg_dom"/>
</dbReference>
<keyword evidence="4" id="KW-0804">Transcription</keyword>
<dbReference type="GO" id="GO:0003677">
    <property type="term" value="F:DNA binding"/>
    <property type="evidence" value="ECO:0007669"/>
    <property type="project" value="InterPro"/>
</dbReference>
<keyword evidence="5" id="KW-0539">Nucleus</keyword>
<comment type="subcellular location">
    <subcellularLocation>
        <location evidence="1">Nucleus</location>
    </subcellularLocation>
</comment>
<reference evidence="8 9" key="1">
    <citation type="submission" date="2016-07" db="EMBL/GenBank/DDBJ databases">
        <title>Pervasive Adenine N6-methylation of Active Genes in Fungi.</title>
        <authorList>
            <consortium name="DOE Joint Genome Institute"/>
            <person name="Mondo S.J."/>
            <person name="Dannebaum R.O."/>
            <person name="Kuo R.C."/>
            <person name="Labutti K."/>
            <person name="Haridas S."/>
            <person name="Kuo A."/>
            <person name="Salamov A."/>
            <person name="Ahrendt S.R."/>
            <person name="Lipzen A."/>
            <person name="Sullivan W."/>
            <person name="Andreopoulos W.B."/>
            <person name="Clum A."/>
            <person name="Lindquist E."/>
            <person name="Daum C."/>
            <person name="Ramamoorthy G.K."/>
            <person name="Gryganskyi A."/>
            <person name="Culley D."/>
            <person name="Magnuson J.K."/>
            <person name="James T.Y."/>
            <person name="O'Malley M.A."/>
            <person name="Stajich J.E."/>
            <person name="Spatafora J.W."/>
            <person name="Visel A."/>
            <person name="Grigoriev I.V."/>
        </authorList>
    </citation>
    <scope>NUCLEOTIDE SEQUENCE [LARGE SCALE GENOMIC DNA]</scope>
    <source>
        <strain evidence="8 9">CBS 129021</strain>
    </source>
</reference>
<dbReference type="OrthoDB" id="4456959at2759"/>
<dbReference type="RefSeq" id="XP_040717734.1">
    <property type="nucleotide sequence ID" value="XM_040859743.1"/>
</dbReference>
<dbReference type="InParanoid" id="A0A1Y2E6B3"/>
<evidence type="ECO:0000313" key="8">
    <source>
        <dbReference type="EMBL" id="ORY67110.1"/>
    </source>
</evidence>
<evidence type="ECO:0000259" key="7">
    <source>
        <dbReference type="PROSITE" id="PS50048"/>
    </source>
</evidence>
<dbReference type="GeneID" id="63775955"/>
<dbReference type="InterPro" id="IPR001138">
    <property type="entry name" value="Zn2Cys6_DnaBD"/>
</dbReference>
<evidence type="ECO:0000256" key="5">
    <source>
        <dbReference type="ARBA" id="ARBA00023242"/>
    </source>
</evidence>
<evidence type="ECO:0000256" key="1">
    <source>
        <dbReference type="ARBA" id="ARBA00004123"/>
    </source>
</evidence>
<dbReference type="SUPFAM" id="SSF57701">
    <property type="entry name" value="Zn2/Cys6 DNA-binding domain"/>
    <property type="match status" value="1"/>
</dbReference>
<name>A0A1Y2E6B3_9PEZI</name>
<sequence length="789" mass="88662">MSNQSVDDAGNDDSGGAPSATGLACNGCRRAKLRCSRDRPTCEHCRKTSLDCIYELKRVKPGLKTGAVENLHRRMDTLEQLVLEGGLDQRTTPTCSDHNGNCTGSSHESAAYKILSLLAKELPKLVNAPRASPPREEPHADPRKRRRVVEDDAVVKKPSDTSDCPPLPENSSLEAIITAYFANVQQWIPMVHPSRFQRQYRDPAERPRLAIILQAMTLSATKFVTAENIAFNSSAPAWPSNRVRNWIISSAMDSLTVESLQALTIIAFTDIGDGNAARAWSIVGSLTRTVEYLQLTVEHEDSDRQPCCQPFTSLNTTQNWTILEERRHVFWNIFNLDRFCNTSLGWNTSLTSDDVHRRLPCDGGLWHKENPVVTPYFGIWDKSAGRIGNPIAFIPSHYQSSPGQAGAEAEMQSLPESVSSAGGPPTTDMSTVGAFAYCIEATESMSRVTSYFLQQKINMRDQKEIGCWLTRFKELDLRLVHWKMLLPQKWKSEIARQTTMMDPNLTLAHCTHNASMILLHQLIAYPPASWAFRNRLPSSCSADTCYSAGVEIATITENYLKYTPDASPVTSQFCFCVFVAGRMMLMHWRFYVENRLADEFWSLIRSLQEMSRRWVAFSEEPILDLAAKYALKLKDLYDMCEKDESYRIDVTGYTNEIDHQSKFEQRTETTRQNIRHKAQEPSYLPKEQTHSEVSQWAYGSAAMSGRLSCLDMNTPAPSGGHSLEMAPDSSTTAVTNRMDMSNPSSAGVDTGEFNTIPQMMLDQHFMHMDRIITFDDGSMFAANLEGSVW</sequence>
<dbReference type="GO" id="GO:0005634">
    <property type="term" value="C:nucleus"/>
    <property type="evidence" value="ECO:0007669"/>
    <property type="project" value="UniProtKB-SubCell"/>
</dbReference>
<dbReference type="PANTHER" id="PTHR47338">
    <property type="entry name" value="ZN(II)2CYS6 TRANSCRIPTION FACTOR (EUROFUNG)-RELATED"/>
    <property type="match status" value="1"/>
</dbReference>
<feature type="domain" description="Zn(2)-C6 fungal-type" evidence="7">
    <location>
        <begin position="24"/>
        <end position="54"/>
    </location>
</feature>
<dbReference type="Pfam" id="PF00172">
    <property type="entry name" value="Zn_clus"/>
    <property type="match status" value="1"/>
</dbReference>
<dbReference type="GO" id="GO:0006351">
    <property type="term" value="P:DNA-templated transcription"/>
    <property type="evidence" value="ECO:0007669"/>
    <property type="project" value="InterPro"/>
</dbReference>
<feature type="compositionally biased region" description="Basic and acidic residues" evidence="6">
    <location>
        <begin position="148"/>
        <end position="160"/>
    </location>
</feature>
<keyword evidence="3" id="KW-0805">Transcription regulation</keyword>
<dbReference type="SMART" id="SM00066">
    <property type="entry name" value="GAL4"/>
    <property type="match status" value="1"/>
</dbReference>
<dbReference type="Pfam" id="PF04082">
    <property type="entry name" value="Fungal_trans"/>
    <property type="match status" value="1"/>
</dbReference>
<dbReference type="STRING" id="1141098.A0A1Y2E6B3"/>
<dbReference type="InterPro" id="IPR036864">
    <property type="entry name" value="Zn2-C6_fun-type_DNA-bd_sf"/>
</dbReference>
<proteinExistence type="predicted"/>
<keyword evidence="9" id="KW-1185">Reference proteome</keyword>
<dbReference type="InterPro" id="IPR050815">
    <property type="entry name" value="TF_fung"/>
</dbReference>
<feature type="region of interest" description="Disordered" evidence="6">
    <location>
        <begin position="125"/>
        <end position="168"/>
    </location>
</feature>
<evidence type="ECO:0000256" key="3">
    <source>
        <dbReference type="ARBA" id="ARBA00023015"/>
    </source>
</evidence>
<protein>
    <recommendedName>
        <fullName evidence="7">Zn(2)-C6 fungal-type domain-containing protein</fullName>
    </recommendedName>
</protein>
<dbReference type="PROSITE" id="PS00463">
    <property type="entry name" value="ZN2_CY6_FUNGAL_1"/>
    <property type="match status" value="1"/>
</dbReference>
<dbReference type="CDD" id="cd12148">
    <property type="entry name" value="fungal_TF_MHR"/>
    <property type="match status" value="1"/>
</dbReference>
<comment type="caution">
    <text evidence="8">The sequence shown here is derived from an EMBL/GenBank/DDBJ whole genome shotgun (WGS) entry which is preliminary data.</text>
</comment>
<dbReference type="PANTHER" id="PTHR47338:SF23">
    <property type="entry name" value="ZN(II)2CYS6 TRANSCRIPTION FACTOR (EUROFUNG)"/>
    <property type="match status" value="1"/>
</dbReference>
<dbReference type="PROSITE" id="PS50048">
    <property type="entry name" value="ZN2_CY6_FUNGAL_2"/>
    <property type="match status" value="1"/>
</dbReference>
<keyword evidence="2" id="KW-0479">Metal-binding</keyword>
<organism evidence="8 9">
    <name type="scientific">Pseudomassariella vexata</name>
    <dbReference type="NCBI Taxonomy" id="1141098"/>
    <lineage>
        <taxon>Eukaryota</taxon>
        <taxon>Fungi</taxon>
        <taxon>Dikarya</taxon>
        <taxon>Ascomycota</taxon>
        <taxon>Pezizomycotina</taxon>
        <taxon>Sordariomycetes</taxon>
        <taxon>Xylariomycetidae</taxon>
        <taxon>Amphisphaeriales</taxon>
        <taxon>Pseudomassariaceae</taxon>
        <taxon>Pseudomassariella</taxon>
    </lineage>
</organism>
<dbReference type="EMBL" id="MCFJ01000004">
    <property type="protein sequence ID" value="ORY67110.1"/>
    <property type="molecule type" value="Genomic_DNA"/>
</dbReference>